<feature type="domain" description="PIG-P" evidence="6">
    <location>
        <begin position="12"/>
        <end position="92"/>
    </location>
</feature>
<keyword evidence="3 5" id="KW-1133">Transmembrane helix</keyword>
<dbReference type="Proteomes" id="UP000015101">
    <property type="component" value="Unassembled WGS sequence"/>
</dbReference>
<name>T1FZW3_HELRO</name>
<evidence type="ECO:0000313" key="8">
    <source>
        <dbReference type="EnsemblMetazoa" id="HelroP69512"/>
    </source>
</evidence>
<keyword evidence="9" id="KW-1185">Reference proteome</keyword>
<dbReference type="CTD" id="20214361"/>
<comment type="subcellular location">
    <subcellularLocation>
        <location evidence="1">Membrane</location>
        <topology evidence="1">Multi-pass membrane protein</topology>
    </subcellularLocation>
</comment>
<keyword evidence="4 5" id="KW-0472">Membrane</keyword>
<reference evidence="7 9" key="2">
    <citation type="journal article" date="2013" name="Nature">
        <title>Insights into bilaterian evolution from three spiralian genomes.</title>
        <authorList>
            <person name="Simakov O."/>
            <person name="Marletaz F."/>
            <person name="Cho S.J."/>
            <person name="Edsinger-Gonzales E."/>
            <person name="Havlak P."/>
            <person name="Hellsten U."/>
            <person name="Kuo D.H."/>
            <person name="Larsson T."/>
            <person name="Lv J."/>
            <person name="Arendt D."/>
            <person name="Savage R."/>
            <person name="Osoegawa K."/>
            <person name="de Jong P."/>
            <person name="Grimwood J."/>
            <person name="Chapman J.A."/>
            <person name="Shapiro H."/>
            <person name="Aerts A."/>
            <person name="Otillar R.P."/>
            <person name="Terry A.Y."/>
            <person name="Boore J.L."/>
            <person name="Grigoriev I.V."/>
            <person name="Lindberg D.R."/>
            <person name="Seaver E.C."/>
            <person name="Weisblat D.A."/>
            <person name="Putnam N.H."/>
            <person name="Rokhsar D.S."/>
        </authorList>
    </citation>
    <scope>NUCLEOTIDE SEQUENCE</scope>
</reference>
<reference evidence="9" key="1">
    <citation type="submission" date="2012-12" db="EMBL/GenBank/DDBJ databases">
        <authorList>
            <person name="Hellsten U."/>
            <person name="Grimwood J."/>
            <person name="Chapman J.A."/>
            <person name="Shapiro H."/>
            <person name="Aerts A."/>
            <person name="Otillar R.P."/>
            <person name="Terry A.Y."/>
            <person name="Boore J.L."/>
            <person name="Simakov O."/>
            <person name="Marletaz F."/>
            <person name="Cho S.-J."/>
            <person name="Edsinger-Gonzales E."/>
            <person name="Havlak P."/>
            <person name="Kuo D.-H."/>
            <person name="Larsson T."/>
            <person name="Lv J."/>
            <person name="Arendt D."/>
            <person name="Savage R."/>
            <person name="Osoegawa K."/>
            <person name="de Jong P."/>
            <person name="Lindberg D.R."/>
            <person name="Seaver E.C."/>
            <person name="Weisblat D.A."/>
            <person name="Putnam N.H."/>
            <person name="Grigoriev I.V."/>
            <person name="Rokhsar D.S."/>
        </authorList>
    </citation>
    <scope>NUCLEOTIDE SEQUENCE</scope>
</reference>
<reference evidence="8" key="3">
    <citation type="submission" date="2015-06" db="UniProtKB">
        <authorList>
            <consortium name="EnsemblMetazoa"/>
        </authorList>
    </citation>
    <scope>IDENTIFICATION</scope>
</reference>
<evidence type="ECO:0000256" key="2">
    <source>
        <dbReference type="ARBA" id="ARBA00022692"/>
    </source>
</evidence>
<feature type="transmembrane region" description="Helical" evidence="5">
    <location>
        <begin position="53"/>
        <end position="74"/>
    </location>
</feature>
<dbReference type="GO" id="GO:0016020">
    <property type="term" value="C:membrane"/>
    <property type="evidence" value="ECO:0007669"/>
    <property type="project" value="UniProtKB-SubCell"/>
</dbReference>
<dbReference type="FunCoup" id="T1FZW3">
    <property type="interactions" value="70"/>
</dbReference>
<organism evidence="8 9">
    <name type="scientific">Helobdella robusta</name>
    <name type="common">Californian leech</name>
    <dbReference type="NCBI Taxonomy" id="6412"/>
    <lineage>
        <taxon>Eukaryota</taxon>
        <taxon>Metazoa</taxon>
        <taxon>Spiralia</taxon>
        <taxon>Lophotrochozoa</taxon>
        <taxon>Annelida</taxon>
        <taxon>Clitellata</taxon>
        <taxon>Hirudinea</taxon>
        <taxon>Rhynchobdellida</taxon>
        <taxon>Glossiphoniidae</taxon>
        <taxon>Helobdella</taxon>
    </lineage>
</organism>
<dbReference type="KEGG" id="hro:HELRODRAFT_69512"/>
<protein>
    <recommendedName>
        <fullName evidence="6">PIG-P domain-containing protein</fullName>
    </recommendedName>
</protein>
<dbReference type="PANTHER" id="PTHR46346">
    <property type="entry name" value="PHOSPHATIDYLINOSITOL N-ACETYLGLUCOSAMINYLTRANSFERASE SUBUNIT P"/>
    <property type="match status" value="1"/>
</dbReference>
<evidence type="ECO:0000256" key="3">
    <source>
        <dbReference type="ARBA" id="ARBA00022989"/>
    </source>
</evidence>
<dbReference type="RefSeq" id="XP_009028838.1">
    <property type="nucleotide sequence ID" value="XM_009030590.1"/>
</dbReference>
<dbReference type="EMBL" id="KB097639">
    <property type="protein sequence ID" value="ESN92999.1"/>
    <property type="molecule type" value="Genomic_DNA"/>
</dbReference>
<evidence type="ECO:0000256" key="1">
    <source>
        <dbReference type="ARBA" id="ARBA00004141"/>
    </source>
</evidence>
<dbReference type="EMBL" id="AMQM01001963">
    <property type="status" value="NOT_ANNOTATED_CDS"/>
    <property type="molecule type" value="Genomic_DNA"/>
</dbReference>
<dbReference type="OrthoDB" id="690928at2759"/>
<feature type="transmembrane region" description="Helical" evidence="5">
    <location>
        <begin position="12"/>
        <end position="33"/>
    </location>
</feature>
<accession>T1FZW3</accession>
<proteinExistence type="predicted"/>
<dbReference type="GeneID" id="20214361"/>
<evidence type="ECO:0000256" key="5">
    <source>
        <dbReference type="SAM" id="Phobius"/>
    </source>
</evidence>
<dbReference type="PANTHER" id="PTHR46346:SF1">
    <property type="entry name" value="PHOSPHATIDYLINOSITOL N-ACETYLGLUCOSAMINYLTRANSFERASE SUBUNIT P"/>
    <property type="match status" value="1"/>
</dbReference>
<sequence>LMENSPLPTPSRAVYGFVLYLFSWVGLVLHLIWAYTPDEWLHAVGVYYYPQKAWAIAVPLVGCSLFVLIFYVIYPSISAFITKRLDSIHTITGK</sequence>
<gene>
    <name evidence="8" type="primary">20214361</name>
    <name evidence="7" type="ORF">HELRODRAFT_69512</name>
</gene>
<dbReference type="GO" id="GO:0006506">
    <property type="term" value="P:GPI anchor biosynthetic process"/>
    <property type="evidence" value="ECO:0000318"/>
    <property type="project" value="GO_Central"/>
</dbReference>
<keyword evidence="2 5" id="KW-0812">Transmembrane</keyword>
<dbReference type="EnsemblMetazoa" id="HelroT69512">
    <property type="protein sequence ID" value="HelroP69512"/>
    <property type="gene ID" value="HelroG69512"/>
</dbReference>
<evidence type="ECO:0000313" key="7">
    <source>
        <dbReference type="EMBL" id="ESN92999.1"/>
    </source>
</evidence>
<dbReference type="InterPro" id="IPR013717">
    <property type="entry name" value="PIG-P"/>
</dbReference>
<evidence type="ECO:0000259" key="6">
    <source>
        <dbReference type="Pfam" id="PF08510"/>
    </source>
</evidence>
<dbReference type="AlphaFoldDB" id="T1FZW3"/>
<dbReference type="Pfam" id="PF08510">
    <property type="entry name" value="PIG-P"/>
    <property type="match status" value="1"/>
</dbReference>
<evidence type="ECO:0000313" key="9">
    <source>
        <dbReference type="Proteomes" id="UP000015101"/>
    </source>
</evidence>
<dbReference type="InterPro" id="IPR052263">
    <property type="entry name" value="GPI_Anchor_Biosynth"/>
</dbReference>
<dbReference type="GO" id="GO:0005783">
    <property type="term" value="C:endoplasmic reticulum"/>
    <property type="evidence" value="ECO:0000318"/>
    <property type="project" value="GO_Central"/>
</dbReference>
<dbReference type="OMA" id="PDYIVIC"/>
<dbReference type="STRING" id="6412.T1FZW3"/>
<dbReference type="HOGENOM" id="CLU_2392194_0_0_1"/>
<dbReference type="InParanoid" id="T1FZW3"/>
<evidence type="ECO:0000256" key="4">
    <source>
        <dbReference type="ARBA" id="ARBA00023136"/>
    </source>
</evidence>
<dbReference type="eggNOG" id="KOG2257">
    <property type="taxonomic scope" value="Eukaryota"/>
</dbReference>